<comment type="caution">
    <text evidence="12">The sequence shown here is derived from an EMBL/GenBank/DDBJ whole genome shotgun (WGS) entry which is preliminary data.</text>
</comment>
<dbReference type="RefSeq" id="WP_126806638.1">
    <property type="nucleotide sequence ID" value="NZ_PIPP01000002.1"/>
</dbReference>
<comment type="similarity">
    <text evidence="2">Belongs to the GSP N family.</text>
</comment>
<comment type="subcellular location">
    <subcellularLocation>
        <location evidence="1">Cell inner membrane</location>
    </subcellularLocation>
</comment>
<evidence type="ECO:0000256" key="7">
    <source>
        <dbReference type="ARBA" id="ARBA00022692"/>
    </source>
</evidence>
<evidence type="ECO:0000313" key="12">
    <source>
        <dbReference type="EMBL" id="RUO37419.1"/>
    </source>
</evidence>
<evidence type="ECO:0000256" key="6">
    <source>
        <dbReference type="ARBA" id="ARBA00022519"/>
    </source>
</evidence>
<dbReference type="AlphaFoldDB" id="A0A432WUI9"/>
<evidence type="ECO:0000313" key="13">
    <source>
        <dbReference type="Proteomes" id="UP000286934"/>
    </source>
</evidence>
<dbReference type="GO" id="GO:0015628">
    <property type="term" value="P:protein secretion by the type II secretion system"/>
    <property type="evidence" value="ECO:0007669"/>
    <property type="project" value="InterPro"/>
</dbReference>
<gene>
    <name evidence="12" type="ORF">CWE13_05525</name>
</gene>
<dbReference type="OrthoDB" id="6118198at2"/>
<dbReference type="InterPro" id="IPR022792">
    <property type="entry name" value="T2SS_protein-GspN"/>
</dbReference>
<keyword evidence="6" id="KW-0997">Cell inner membrane</keyword>
<evidence type="ECO:0000256" key="11">
    <source>
        <dbReference type="SAM" id="Phobius"/>
    </source>
</evidence>
<name>A0A432WUI9_9GAMM</name>
<keyword evidence="5" id="KW-1003">Cell membrane</keyword>
<keyword evidence="4" id="KW-0813">Transport</keyword>
<keyword evidence="13" id="KW-1185">Reference proteome</keyword>
<reference evidence="13" key="1">
    <citation type="journal article" date="2018" name="Front. Microbiol.">
        <title>Genome-Based Analysis Reveals the Taxonomy and Diversity of the Family Idiomarinaceae.</title>
        <authorList>
            <person name="Liu Y."/>
            <person name="Lai Q."/>
            <person name="Shao Z."/>
        </authorList>
    </citation>
    <scope>NUCLEOTIDE SEQUENCE [LARGE SCALE GENOMIC DNA]</scope>
    <source>
        <strain evidence="13">AIS</strain>
    </source>
</reference>
<proteinExistence type="inferred from homology"/>
<sequence>MIKNWQLISLIVLVYVIGLIVLFPAKVAIGFAPIPDNVTIGRVDGTIWRGSIERVESQGLSFHDVGWRLKAADLVRLRATADIDIPRHPNNILQGQAQVQASANAIKVRDASFGADLENILVLSPVSSPIPLQGGVSMRISDFELGSPVCNALVGQVIAVQVQAQFGARWENLGDYETNLGCSEGRIAIAMPEDNLLGLSVNGNVAPTGIDLRIGIAPRDGAPQGIRDLLQWLGQADSQGRRYFNFRL</sequence>
<evidence type="ECO:0000256" key="10">
    <source>
        <dbReference type="ARBA" id="ARBA00030772"/>
    </source>
</evidence>
<evidence type="ECO:0000256" key="2">
    <source>
        <dbReference type="ARBA" id="ARBA00007208"/>
    </source>
</evidence>
<evidence type="ECO:0000256" key="3">
    <source>
        <dbReference type="ARBA" id="ARBA00021563"/>
    </source>
</evidence>
<dbReference type="GO" id="GO:0005886">
    <property type="term" value="C:plasma membrane"/>
    <property type="evidence" value="ECO:0007669"/>
    <property type="project" value="UniProtKB-SubCell"/>
</dbReference>
<dbReference type="Pfam" id="PF01203">
    <property type="entry name" value="T2SSN"/>
    <property type="match status" value="1"/>
</dbReference>
<keyword evidence="8" id="KW-0653">Protein transport</keyword>
<feature type="transmembrane region" description="Helical" evidence="11">
    <location>
        <begin position="7"/>
        <end position="25"/>
    </location>
</feature>
<dbReference type="GO" id="GO:0015627">
    <property type="term" value="C:type II protein secretion system complex"/>
    <property type="evidence" value="ECO:0007669"/>
    <property type="project" value="InterPro"/>
</dbReference>
<evidence type="ECO:0000256" key="4">
    <source>
        <dbReference type="ARBA" id="ARBA00022448"/>
    </source>
</evidence>
<accession>A0A432WUI9</accession>
<protein>
    <recommendedName>
        <fullName evidence="3">Type II secretion system protein N</fullName>
    </recommendedName>
    <alternativeName>
        <fullName evidence="10">General secretion pathway protein N</fullName>
    </alternativeName>
</protein>
<evidence type="ECO:0000256" key="9">
    <source>
        <dbReference type="ARBA" id="ARBA00023136"/>
    </source>
</evidence>
<evidence type="ECO:0000256" key="1">
    <source>
        <dbReference type="ARBA" id="ARBA00004533"/>
    </source>
</evidence>
<keyword evidence="7 11" id="KW-0812">Transmembrane</keyword>
<keyword evidence="11" id="KW-1133">Transmembrane helix</keyword>
<evidence type="ECO:0000256" key="5">
    <source>
        <dbReference type="ARBA" id="ARBA00022475"/>
    </source>
</evidence>
<organism evidence="12 13">
    <name type="scientific">Aliidiomarina shirensis</name>
    <dbReference type="NCBI Taxonomy" id="1048642"/>
    <lineage>
        <taxon>Bacteria</taxon>
        <taxon>Pseudomonadati</taxon>
        <taxon>Pseudomonadota</taxon>
        <taxon>Gammaproteobacteria</taxon>
        <taxon>Alteromonadales</taxon>
        <taxon>Idiomarinaceae</taxon>
        <taxon>Aliidiomarina</taxon>
    </lineage>
</organism>
<keyword evidence="9 11" id="KW-0472">Membrane</keyword>
<dbReference type="EMBL" id="PIPP01000002">
    <property type="protein sequence ID" value="RUO37419.1"/>
    <property type="molecule type" value="Genomic_DNA"/>
</dbReference>
<dbReference type="Proteomes" id="UP000286934">
    <property type="component" value="Unassembled WGS sequence"/>
</dbReference>
<evidence type="ECO:0000256" key="8">
    <source>
        <dbReference type="ARBA" id="ARBA00022927"/>
    </source>
</evidence>